<sequence>MQRSLEREEPLDLASHRPGRAYGPPDDDLEIRPFRERDDDLMVPLTQLATIEPDCETHSYPFGARRCARR</sequence>
<dbReference type="EMBL" id="BAABGN010000006">
    <property type="protein sequence ID" value="GAA4422093.1"/>
    <property type="molecule type" value="Genomic_DNA"/>
</dbReference>
<dbReference type="Proteomes" id="UP001500622">
    <property type="component" value="Unassembled WGS sequence"/>
</dbReference>
<evidence type="ECO:0000313" key="2">
    <source>
        <dbReference type="EMBL" id="GAA4422093.1"/>
    </source>
</evidence>
<evidence type="ECO:0000313" key="3">
    <source>
        <dbReference type="Proteomes" id="UP001500622"/>
    </source>
</evidence>
<feature type="compositionally biased region" description="Basic and acidic residues" evidence="1">
    <location>
        <begin position="1"/>
        <end position="10"/>
    </location>
</feature>
<name>A0ABP8L3N8_9MICO</name>
<accession>A0ABP8L3N8</accession>
<feature type="region of interest" description="Disordered" evidence="1">
    <location>
        <begin position="1"/>
        <end position="32"/>
    </location>
</feature>
<proteinExistence type="predicted"/>
<keyword evidence="3" id="KW-1185">Reference proteome</keyword>
<gene>
    <name evidence="2" type="ORF">GCM10023169_15990</name>
</gene>
<protein>
    <submittedName>
        <fullName evidence="2">Uncharacterized protein</fullName>
    </submittedName>
</protein>
<organism evidence="2 3">
    <name type="scientific">Georgenia halophila</name>
    <dbReference type="NCBI Taxonomy" id="620889"/>
    <lineage>
        <taxon>Bacteria</taxon>
        <taxon>Bacillati</taxon>
        <taxon>Actinomycetota</taxon>
        <taxon>Actinomycetes</taxon>
        <taxon>Micrococcales</taxon>
        <taxon>Bogoriellaceae</taxon>
        <taxon>Georgenia</taxon>
    </lineage>
</organism>
<reference evidence="3" key="1">
    <citation type="journal article" date="2019" name="Int. J. Syst. Evol. Microbiol.">
        <title>The Global Catalogue of Microorganisms (GCM) 10K type strain sequencing project: providing services to taxonomists for standard genome sequencing and annotation.</title>
        <authorList>
            <consortium name="The Broad Institute Genomics Platform"/>
            <consortium name="The Broad Institute Genome Sequencing Center for Infectious Disease"/>
            <person name="Wu L."/>
            <person name="Ma J."/>
        </authorList>
    </citation>
    <scope>NUCLEOTIDE SEQUENCE [LARGE SCALE GENOMIC DNA]</scope>
    <source>
        <strain evidence="3">JCM 17810</strain>
    </source>
</reference>
<evidence type="ECO:0000256" key="1">
    <source>
        <dbReference type="SAM" id="MobiDB-lite"/>
    </source>
</evidence>
<comment type="caution">
    <text evidence="2">The sequence shown here is derived from an EMBL/GenBank/DDBJ whole genome shotgun (WGS) entry which is preliminary data.</text>
</comment>